<dbReference type="PROSITE" id="PS00974">
    <property type="entry name" value="MANNITOL_DHGENASE"/>
    <property type="match status" value="1"/>
</dbReference>
<name>A0A917Q4A3_9HYPH</name>
<keyword evidence="6" id="KW-1185">Reference proteome</keyword>
<dbReference type="PANTHER" id="PTHR43362">
    <property type="entry name" value="MANNITOL DEHYDROGENASE DSF1-RELATED"/>
    <property type="match status" value="1"/>
</dbReference>
<dbReference type="GO" id="GO:0019594">
    <property type="term" value="P:mannitol metabolic process"/>
    <property type="evidence" value="ECO:0007669"/>
    <property type="project" value="InterPro"/>
</dbReference>
<dbReference type="InterPro" id="IPR013131">
    <property type="entry name" value="Mannitol_DH_N"/>
</dbReference>
<dbReference type="Proteomes" id="UP000600449">
    <property type="component" value="Unassembled WGS sequence"/>
</dbReference>
<sequence>MTRLNDAALAALPADIAKPAYDRSAHGVGIVHLGVGAFHKAHQAIYTEDALAAQGGDWRIAGVSLRRADAEEALAPQDGLYTLIERRPEGPSARVVGILAEVVTAPNDRERTRALLTAPATRIVSITVTEKGYGIDPAKGGLDAARADIAADLASPQAPRTVVGWIVHALALRRAAGVAPFTPLCCDNLPENGHVLARLVRDFAERIDPDLAAWIAAEVPFPSTMVDRITPATTPETHETARRLTGFDDEAATETEPFSQWVVEDRFCAGRPAWEEAGVVLAADVRPYEAMKLRLLNGAHSLIAYAGAVAGLAYVRDVMAEETLAALVAAHQRDVARTLDPVPGIDLDAYQRDLRERFANPAMAHRTVQIAMDGSQKLPPRIVAPAMEAIEAGLPWRSCAFVVAAWMRFLSGRDQAGAELPLSDPLADMLRAAYASSGDDPDARVKALLSVEAIFPRTLASHYGFARAVTTDYRRILAGGVIPAARAALAEIG</sequence>
<dbReference type="GO" id="GO:0016616">
    <property type="term" value="F:oxidoreductase activity, acting on the CH-OH group of donors, NAD or NADP as acceptor"/>
    <property type="evidence" value="ECO:0007669"/>
    <property type="project" value="TreeGrafter"/>
</dbReference>
<keyword evidence="1" id="KW-0560">Oxidoreductase</keyword>
<dbReference type="Pfam" id="PF01232">
    <property type="entry name" value="Mannitol_dh"/>
    <property type="match status" value="1"/>
</dbReference>
<dbReference type="InterPro" id="IPR036291">
    <property type="entry name" value="NAD(P)-bd_dom_sf"/>
</dbReference>
<dbReference type="SUPFAM" id="SSF48179">
    <property type="entry name" value="6-phosphogluconate dehydrogenase C-terminal domain-like"/>
    <property type="match status" value="1"/>
</dbReference>
<evidence type="ECO:0000259" key="4">
    <source>
        <dbReference type="Pfam" id="PF08125"/>
    </source>
</evidence>
<dbReference type="InterPro" id="IPR023027">
    <property type="entry name" value="Mannitol_DH_CS"/>
</dbReference>
<dbReference type="InterPro" id="IPR050988">
    <property type="entry name" value="Mannitol_DH/Oxidoreductase"/>
</dbReference>
<evidence type="ECO:0000256" key="1">
    <source>
        <dbReference type="ARBA" id="ARBA00023002"/>
    </source>
</evidence>
<dbReference type="RefSeq" id="WP_188909363.1">
    <property type="nucleotide sequence ID" value="NZ_BMMF01000002.1"/>
</dbReference>
<dbReference type="EMBL" id="BMMF01000002">
    <property type="protein sequence ID" value="GGK21875.1"/>
    <property type="molecule type" value="Genomic_DNA"/>
</dbReference>
<feature type="domain" description="Mannitol dehydrogenase C-terminal" evidence="4">
    <location>
        <begin position="284"/>
        <end position="476"/>
    </location>
</feature>
<dbReference type="InterPro" id="IPR000669">
    <property type="entry name" value="Mannitol_DH"/>
</dbReference>
<accession>A0A917Q4A3</accession>
<dbReference type="InterPro" id="IPR013118">
    <property type="entry name" value="Mannitol_DH_C"/>
</dbReference>
<evidence type="ECO:0000256" key="2">
    <source>
        <dbReference type="ARBA" id="ARBA00023027"/>
    </source>
</evidence>
<organism evidence="5 6">
    <name type="scientific">Salinarimonas ramus</name>
    <dbReference type="NCBI Taxonomy" id="690164"/>
    <lineage>
        <taxon>Bacteria</taxon>
        <taxon>Pseudomonadati</taxon>
        <taxon>Pseudomonadota</taxon>
        <taxon>Alphaproteobacteria</taxon>
        <taxon>Hyphomicrobiales</taxon>
        <taxon>Salinarimonadaceae</taxon>
        <taxon>Salinarimonas</taxon>
    </lineage>
</organism>
<evidence type="ECO:0000313" key="5">
    <source>
        <dbReference type="EMBL" id="GGK21875.1"/>
    </source>
</evidence>
<dbReference type="Gene3D" id="3.40.50.720">
    <property type="entry name" value="NAD(P)-binding Rossmann-like Domain"/>
    <property type="match status" value="1"/>
</dbReference>
<proteinExistence type="predicted"/>
<protein>
    <submittedName>
        <fullName evidence="5">Mannitol dehydrogenase</fullName>
    </submittedName>
</protein>
<dbReference type="SUPFAM" id="SSF51735">
    <property type="entry name" value="NAD(P)-binding Rossmann-fold domains"/>
    <property type="match status" value="1"/>
</dbReference>
<dbReference type="AlphaFoldDB" id="A0A917Q4A3"/>
<evidence type="ECO:0000259" key="3">
    <source>
        <dbReference type="Pfam" id="PF01232"/>
    </source>
</evidence>
<reference evidence="5 6" key="1">
    <citation type="journal article" date="2014" name="Int. J. Syst. Evol. Microbiol.">
        <title>Complete genome sequence of Corynebacterium casei LMG S-19264T (=DSM 44701T), isolated from a smear-ripened cheese.</title>
        <authorList>
            <consortium name="US DOE Joint Genome Institute (JGI-PGF)"/>
            <person name="Walter F."/>
            <person name="Albersmeier A."/>
            <person name="Kalinowski J."/>
            <person name="Ruckert C."/>
        </authorList>
    </citation>
    <scope>NUCLEOTIDE SEQUENCE [LARGE SCALE GENOMIC DNA]</scope>
    <source>
        <strain evidence="5 6">CGMCC 1.9161</strain>
    </source>
</reference>
<dbReference type="Gene3D" id="1.10.1040.10">
    <property type="entry name" value="N-(1-d-carboxylethyl)-l-norvaline Dehydrogenase, domain 2"/>
    <property type="match status" value="1"/>
</dbReference>
<keyword evidence="2" id="KW-0520">NAD</keyword>
<dbReference type="Pfam" id="PF08125">
    <property type="entry name" value="Mannitol_dh_C"/>
    <property type="match status" value="1"/>
</dbReference>
<dbReference type="InterPro" id="IPR008927">
    <property type="entry name" value="6-PGluconate_DH-like_C_sf"/>
</dbReference>
<dbReference type="InterPro" id="IPR013328">
    <property type="entry name" value="6PGD_dom2"/>
</dbReference>
<dbReference type="PRINTS" id="PR00084">
    <property type="entry name" value="MTLDHDRGNASE"/>
</dbReference>
<feature type="domain" description="Mannitol dehydrogenase N-terminal" evidence="3">
    <location>
        <begin position="29"/>
        <end position="275"/>
    </location>
</feature>
<evidence type="ECO:0000313" key="6">
    <source>
        <dbReference type="Proteomes" id="UP000600449"/>
    </source>
</evidence>
<gene>
    <name evidence="5" type="ORF">GCM10011322_05690</name>
</gene>
<comment type="caution">
    <text evidence="5">The sequence shown here is derived from an EMBL/GenBank/DDBJ whole genome shotgun (WGS) entry which is preliminary data.</text>
</comment>
<dbReference type="PANTHER" id="PTHR43362:SF1">
    <property type="entry name" value="MANNITOL DEHYDROGENASE 2-RELATED"/>
    <property type="match status" value="1"/>
</dbReference>